<comment type="caution">
    <text evidence="3">The sequence shown here is derived from an EMBL/GenBank/DDBJ whole genome shotgun (WGS) entry which is preliminary data.</text>
</comment>
<dbReference type="InterPro" id="IPR002477">
    <property type="entry name" value="Peptidoglycan-bd-like"/>
</dbReference>
<reference evidence="4" key="1">
    <citation type="journal article" date="2019" name="Int. J. Syst. Evol. Microbiol.">
        <title>The Global Catalogue of Microorganisms (GCM) 10K type strain sequencing project: providing services to taxonomists for standard genome sequencing and annotation.</title>
        <authorList>
            <consortium name="The Broad Institute Genomics Platform"/>
            <consortium name="The Broad Institute Genome Sequencing Center for Infectious Disease"/>
            <person name="Wu L."/>
            <person name="Ma J."/>
        </authorList>
    </citation>
    <scope>NUCLEOTIDE SEQUENCE [LARGE SCALE GENOMIC DNA]</scope>
    <source>
        <strain evidence="4">JCM 17130</strain>
    </source>
</reference>
<dbReference type="Proteomes" id="UP001597277">
    <property type="component" value="Unassembled WGS sequence"/>
</dbReference>
<protein>
    <submittedName>
        <fullName evidence="3">Peptidoglycan-binding protein</fullName>
    </submittedName>
</protein>
<feature type="domain" description="Peptidoglycan binding-like" evidence="2">
    <location>
        <begin position="52"/>
        <end position="109"/>
    </location>
</feature>
<dbReference type="Pfam" id="PF01471">
    <property type="entry name" value="PG_binding_1"/>
    <property type="match status" value="1"/>
</dbReference>
<sequence>MPRKTLLRWGATLAAASALAVSGAVATASPAPAAYICGAISSSHYTLAYGNRGEPVQYLQCVLNDIGYDLAIDGVFGPRTESAVKHWQARHPYLGRWDGVVDLDTWRSLEAGAPNY</sequence>
<dbReference type="EMBL" id="JBHUEE010000007">
    <property type="protein sequence ID" value="MFD1718990.1"/>
    <property type="molecule type" value="Genomic_DNA"/>
</dbReference>
<evidence type="ECO:0000259" key="2">
    <source>
        <dbReference type="Pfam" id="PF01471"/>
    </source>
</evidence>
<keyword evidence="4" id="KW-1185">Reference proteome</keyword>
<dbReference type="InterPro" id="IPR036365">
    <property type="entry name" value="PGBD-like_sf"/>
</dbReference>
<accession>A0ABW4L8K0</accession>
<evidence type="ECO:0000256" key="1">
    <source>
        <dbReference type="SAM" id="SignalP"/>
    </source>
</evidence>
<dbReference type="RefSeq" id="WP_388008373.1">
    <property type="nucleotide sequence ID" value="NZ_JBHUEE010000007.1"/>
</dbReference>
<feature type="chain" id="PRO_5046754659" evidence="1">
    <location>
        <begin position="34"/>
        <end position="116"/>
    </location>
</feature>
<name>A0ABW4L8K0_9MICO</name>
<proteinExistence type="predicted"/>
<dbReference type="InterPro" id="IPR036366">
    <property type="entry name" value="PGBDSf"/>
</dbReference>
<organism evidence="3 4">
    <name type="scientific">Georgenia deserti</name>
    <dbReference type="NCBI Taxonomy" id="2093781"/>
    <lineage>
        <taxon>Bacteria</taxon>
        <taxon>Bacillati</taxon>
        <taxon>Actinomycetota</taxon>
        <taxon>Actinomycetes</taxon>
        <taxon>Micrococcales</taxon>
        <taxon>Bogoriellaceae</taxon>
        <taxon>Georgenia</taxon>
    </lineage>
</organism>
<dbReference type="Gene3D" id="1.10.101.10">
    <property type="entry name" value="PGBD-like superfamily/PGBD"/>
    <property type="match status" value="1"/>
</dbReference>
<keyword evidence="1" id="KW-0732">Signal</keyword>
<evidence type="ECO:0000313" key="3">
    <source>
        <dbReference type="EMBL" id="MFD1718990.1"/>
    </source>
</evidence>
<evidence type="ECO:0000313" key="4">
    <source>
        <dbReference type="Proteomes" id="UP001597277"/>
    </source>
</evidence>
<gene>
    <name evidence="3" type="ORF">ACFSE6_14175</name>
</gene>
<feature type="signal peptide" evidence="1">
    <location>
        <begin position="1"/>
        <end position="33"/>
    </location>
</feature>
<dbReference type="SUPFAM" id="SSF47090">
    <property type="entry name" value="PGBD-like"/>
    <property type="match status" value="1"/>
</dbReference>